<dbReference type="SUPFAM" id="SSF55781">
    <property type="entry name" value="GAF domain-like"/>
    <property type="match status" value="1"/>
</dbReference>
<dbReference type="InterPro" id="IPR029016">
    <property type="entry name" value="GAF-like_dom_sf"/>
</dbReference>
<dbReference type="RefSeq" id="WP_114512886.1">
    <property type="nucleotide sequence ID" value="NZ_QPMK01000026.1"/>
</dbReference>
<dbReference type="PANTHER" id="PTHR43102:SF2">
    <property type="entry name" value="GAF DOMAIN-CONTAINING PROTEIN"/>
    <property type="match status" value="1"/>
</dbReference>
<evidence type="ECO:0000259" key="1">
    <source>
        <dbReference type="SMART" id="SM00065"/>
    </source>
</evidence>
<evidence type="ECO:0000313" key="3">
    <source>
        <dbReference type="Proteomes" id="UP000253977"/>
    </source>
</evidence>
<dbReference type="Proteomes" id="UP000253977">
    <property type="component" value="Unassembled WGS sequence"/>
</dbReference>
<keyword evidence="3" id="KW-1185">Reference proteome</keyword>
<name>A0A369TFW4_9RHOB</name>
<dbReference type="Gene3D" id="3.30.450.40">
    <property type="match status" value="1"/>
</dbReference>
<gene>
    <name evidence="2" type="ORF">DU478_21335</name>
</gene>
<reference evidence="2 3" key="1">
    <citation type="submission" date="2018-07" db="EMBL/GenBank/DDBJ databases">
        <title>Thalassococcus profundi sp. nov., a marine bacterium isolated from deep seawater of Okinawa Trough.</title>
        <authorList>
            <person name="Yu M."/>
        </authorList>
    </citation>
    <scope>NUCLEOTIDE SEQUENCE [LARGE SCALE GENOMIC DNA]</scope>
    <source>
        <strain evidence="2 3">WRAS1</strain>
    </source>
</reference>
<dbReference type="PANTHER" id="PTHR43102">
    <property type="entry name" value="SLR1143 PROTEIN"/>
    <property type="match status" value="1"/>
</dbReference>
<protein>
    <submittedName>
        <fullName evidence="2">GAF domain-containing protein</fullName>
    </submittedName>
</protein>
<dbReference type="EMBL" id="QPMK01000026">
    <property type="protein sequence ID" value="RDD64249.1"/>
    <property type="molecule type" value="Genomic_DNA"/>
</dbReference>
<evidence type="ECO:0000313" key="2">
    <source>
        <dbReference type="EMBL" id="RDD64249.1"/>
    </source>
</evidence>
<sequence length="156" mass="17074">MTLRTYPRLVPGRRFDQLVDYACVALHSEISTISVSEPHWNRFIAVHGLPDALVETGGYVIEQSICGHVAAMGKPLEISDGHVHPLVSRSATVREVGIVSYLGHPLHAPDGRSIGAISVCNTRRRDWTEADHHTLSLLARLTDRAILRVLSADSPA</sequence>
<proteinExistence type="predicted"/>
<feature type="domain" description="GAF" evidence="1">
    <location>
        <begin position="10"/>
        <end position="156"/>
    </location>
</feature>
<dbReference type="AlphaFoldDB" id="A0A369TFW4"/>
<dbReference type="Pfam" id="PF01590">
    <property type="entry name" value="GAF"/>
    <property type="match status" value="1"/>
</dbReference>
<organism evidence="2 3">
    <name type="scientific">Thalassococcus profundi</name>
    <dbReference type="NCBI Taxonomy" id="2282382"/>
    <lineage>
        <taxon>Bacteria</taxon>
        <taxon>Pseudomonadati</taxon>
        <taxon>Pseudomonadota</taxon>
        <taxon>Alphaproteobacteria</taxon>
        <taxon>Rhodobacterales</taxon>
        <taxon>Roseobacteraceae</taxon>
        <taxon>Thalassococcus</taxon>
    </lineage>
</organism>
<dbReference type="InterPro" id="IPR003018">
    <property type="entry name" value="GAF"/>
</dbReference>
<dbReference type="OrthoDB" id="9816309at2"/>
<accession>A0A369TFW4</accession>
<comment type="caution">
    <text evidence="2">The sequence shown here is derived from an EMBL/GenBank/DDBJ whole genome shotgun (WGS) entry which is preliminary data.</text>
</comment>
<dbReference type="SMART" id="SM00065">
    <property type="entry name" value="GAF"/>
    <property type="match status" value="1"/>
</dbReference>